<comment type="caution">
    <text evidence="6">The sequence shown here is derived from an EMBL/GenBank/DDBJ whole genome shotgun (WGS) entry which is preliminary data.</text>
</comment>
<evidence type="ECO:0000313" key="6">
    <source>
        <dbReference type="EMBL" id="CAF1063698.1"/>
    </source>
</evidence>
<name>A0A814LEM6_9BILA</name>
<dbReference type="Gene3D" id="3.90.245.10">
    <property type="entry name" value="Ribonucleoside hydrolase-like"/>
    <property type="match status" value="1"/>
</dbReference>
<keyword evidence="4" id="KW-0732">Signal</keyword>
<keyword evidence="2" id="KW-0378">Hydrolase</keyword>
<dbReference type="AlphaFoldDB" id="A0A814LEM6"/>
<dbReference type="Proteomes" id="UP000663882">
    <property type="component" value="Unassembled WGS sequence"/>
</dbReference>
<dbReference type="InterPro" id="IPR023186">
    <property type="entry name" value="IUNH"/>
</dbReference>
<dbReference type="PANTHER" id="PTHR12304">
    <property type="entry name" value="INOSINE-URIDINE PREFERRING NUCLEOSIDE HYDROLASE"/>
    <property type="match status" value="1"/>
</dbReference>
<dbReference type="InterPro" id="IPR036452">
    <property type="entry name" value="Ribo_hydro-like"/>
</dbReference>
<protein>
    <recommendedName>
        <fullName evidence="5">Inosine/uridine-preferring nucleoside hydrolase domain-containing protein</fullName>
    </recommendedName>
</protein>
<dbReference type="GO" id="GO:0005829">
    <property type="term" value="C:cytosol"/>
    <property type="evidence" value="ECO:0007669"/>
    <property type="project" value="TreeGrafter"/>
</dbReference>
<dbReference type="PANTHER" id="PTHR12304:SF4">
    <property type="entry name" value="URIDINE NUCLEOSIDASE"/>
    <property type="match status" value="1"/>
</dbReference>
<evidence type="ECO:0000259" key="5">
    <source>
        <dbReference type="Pfam" id="PF01156"/>
    </source>
</evidence>
<dbReference type="SUPFAM" id="SSF53590">
    <property type="entry name" value="Nucleoside hydrolase"/>
    <property type="match status" value="1"/>
</dbReference>
<gene>
    <name evidence="6" type="ORF">RFH988_LOCUS17394</name>
</gene>
<proteinExistence type="inferred from homology"/>
<sequence length="371" mass="42154">MICFLSLFLLLVAIHGTPVPTILDTDIGTAYDDHLALVYILSCPSRFDLKLIVCSTTNTTARAQIVAKTLSFFKRFDIPIGVGRTSQDTYGIFQYRWAKDYSLEQFQSDGGTVFFNGEQALADEMKKASTNHLYYYIHIGPATSLANVLEKYQSLSMNIRLFAMAGSLYYGYENSATPSKEYNIEHDIRSAQTMFASNWTYFSLAPLDCTNFMQFNGLLWKKFLSYRNRSRTVNMIIESYTIWYNDGGSNMSAIQPFNPELGTPEMHDILAVYLASSYTSVAPTISTFLPIVVTNDGYTFENQTIKKTINTCLKYQTLNPYDATAQIGWKVFESIIQSDVDMKAQGHHFSICRLSWIILSICMSLYICHYQ</sequence>
<dbReference type="EMBL" id="CAJNOO010000928">
    <property type="protein sequence ID" value="CAF1063698.1"/>
    <property type="molecule type" value="Genomic_DNA"/>
</dbReference>
<dbReference type="Pfam" id="PF01156">
    <property type="entry name" value="IU_nuc_hydro"/>
    <property type="match status" value="1"/>
</dbReference>
<keyword evidence="3" id="KW-0326">Glycosidase</keyword>
<evidence type="ECO:0000256" key="1">
    <source>
        <dbReference type="ARBA" id="ARBA00009176"/>
    </source>
</evidence>
<feature type="signal peptide" evidence="4">
    <location>
        <begin position="1"/>
        <end position="16"/>
    </location>
</feature>
<evidence type="ECO:0000313" key="7">
    <source>
        <dbReference type="Proteomes" id="UP000663882"/>
    </source>
</evidence>
<reference evidence="6" key="1">
    <citation type="submission" date="2021-02" db="EMBL/GenBank/DDBJ databases">
        <authorList>
            <person name="Nowell W R."/>
        </authorList>
    </citation>
    <scope>NUCLEOTIDE SEQUENCE</scope>
</reference>
<feature type="chain" id="PRO_5033045350" description="Inosine/uridine-preferring nucleoside hydrolase domain-containing protein" evidence="4">
    <location>
        <begin position="17"/>
        <end position="371"/>
    </location>
</feature>
<dbReference type="GO" id="GO:0006152">
    <property type="term" value="P:purine nucleoside catabolic process"/>
    <property type="evidence" value="ECO:0007669"/>
    <property type="project" value="TreeGrafter"/>
</dbReference>
<evidence type="ECO:0000256" key="3">
    <source>
        <dbReference type="ARBA" id="ARBA00023295"/>
    </source>
</evidence>
<dbReference type="OrthoDB" id="10010498at2759"/>
<evidence type="ECO:0000256" key="4">
    <source>
        <dbReference type="SAM" id="SignalP"/>
    </source>
</evidence>
<accession>A0A814LEM6</accession>
<dbReference type="GO" id="GO:0008477">
    <property type="term" value="F:purine nucleosidase activity"/>
    <property type="evidence" value="ECO:0007669"/>
    <property type="project" value="TreeGrafter"/>
</dbReference>
<comment type="similarity">
    <text evidence="1">Belongs to the IUNH family.</text>
</comment>
<dbReference type="InterPro" id="IPR001910">
    <property type="entry name" value="Inosine/uridine_hydrolase_dom"/>
</dbReference>
<feature type="domain" description="Inosine/uridine-preferring nucleoside hydrolase" evidence="5">
    <location>
        <begin position="22"/>
        <end position="279"/>
    </location>
</feature>
<evidence type="ECO:0000256" key="2">
    <source>
        <dbReference type="ARBA" id="ARBA00022801"/>
    </source>
</evidence>
<organism evidence="6 7">
    <name type="scientific">Rotaria sordida</name>
    <dbReference type="NCBI Taxonomy" id="392033"/>
    <lineage>
        <taxon>Eukaryota</taxon>
        <taxon>Metazoa</taxon>
        <taxon>Spiralia</taxon>
        <taxon>Gnathifera</taxon>
        <taxon>Rotifera</taxon>
        <taxon>Eurotatoria</taxon>
        <taxon>Bdelloidea</taxon>
        <taxon>Philodinida</taxon>
        <taxon>Philodinidae</taxon>
        <taxon>Rotaria</taxon>
    </lineage>
</organism>